<organism evidence="8 9">
    <name type="scientific">Natronomicrosphaera hydrolytica</name>
    <dbReference type="NCBI Taxonomy" id="3242702"/>
    <lineage>
        <taxon>Bacteria</taxon>
        <taxon>Pseudomonadati</taxon>
        <taxon>Planctomycetota</taxon>
        <taxon>Phycisphaerae</taxon>
        <taxon>Phycisphaerales</taxon>
        <taxon>Phycisphaeraceae</taxon>
        <taxon>Natronomicrosphaera</taxon>
    </lineage>
</organism>
<reference evidence="8 9" key="1">
    <citation type="submission" date="2024-08" db="EMBL/GenBank/DDBJ databases">
        <title>Whole-genome sequencing of halo(alkali)philic microorganisms from hypersaline lakes.</title>
        <authorList>
            <person name="Sorokin D.Y."/>
            <person name="Merkel A.Y."/>
            <person name="Messina E."/>
            <person name="Yakimov M."/>
        </authorList>
    </citation>
    <scope>NUCLEOTIDE SEQUENCE [LARGE SCALE GENOMIC DNA]</scope>
    <source>
        <strain evidence="8 9">AB-hyl4</strain>
    </source>
</reference>
<proteinExistence type="inferred from homology"/>
<dbReference type="InterPro" id="IPR042187">
    <property type="entry name" value="Flagellin_C_sub2"/>
</dbReference>
<evidence type="ECO:0000313" key="8">
    <source>
        <dbReference type="EMBL" id="MFA9479009.1"/>
    </source>
</evidence>
<dbReference type="EMBL" id="JBGUBD010000006">
    <property type="protein sequence ID" value="MFA9479009.1"/>
    <property type="molecule type" value="Genomic_DNA"/>
</dbReference>
<gene>
    <name evidence="8" type="ORF">ACERK3_12005</name>
</gene>
<evidence type="ECO:0000259" key="6">
    <source>
        <dbReference type="Pfam" id="PF00669"/>
    </source>
</evidence>
<protein>
    <recommendedName>
        <fullName evidence="4">Flagellin</fullName>
    </recommendedName>
</protein>
<dbReference type="Pfam" id="PF07196">
    <property type="entry name" value="Flagellin_IN"/>
    <property type="match status" value="1"/>
</dbReference>
<dbReference type="Proteomes" id="UP001575105">
    <property type="component" value="Unassembled WGS sequence"/>
</dbReference>
<dbReference type="Gene3D" id="6.10.10.10">
    <property type="entry name" value="Flagellar export chaperone, C-terminal domain"/>
    <property type="match status" value="1"/>
</dbReference>
<dbReference type="InterPro" id="IPR001029">
    <property type="entry name" value="Flagellin_N"/>
</dbReference>
<keyword evidence="9" id="KW-1185">Reference proteome</keyword>
<evidence type="ECO:0000256" key="2">
    <source>
        <dbReference type="ARBA" id="ARBA00022525"/>
    </source>
</evidence>
<dbReference type="InterPro" id="IPR046358">
    <property type="entry name" value="Flagellin_C"/>
</dbReference>
<keyword evidence="3 4" id="KW-0975">Bacterial flagellum</keyword>
<dbReference type="InterPro" id="IPR001492">
    <property type="entry name" value="Flagellin"/>
</dbReference>
<keyword evidence="2 4" id="KW-0964">Secreted</keyword>
<feature type="domain" description="Flagellin N-terminal" evidence="6">
    <location>
        <begin position="4"/>
        <end position="141"/>
    </location>
</feature>
<evidence type="ECO:0000256" key="3">
    <source>
        <dbReference type="ARBA" id="ARBA00023143"/>
    </source>
</evidence>
<dbReference type="SUPFAM" id="SSF64518">
    <property type="entry name" value="Phase 1 flagellin"/>
    <property type="match status" value="1"/>
</dbReference>
<name>A0ABV4U879_9BACT</name>
<dbReference type="Pfam" id="PF00700">
    <property type="entry name" value="Flagellin_C"/>
    <property type="match status" value="1"/>
</dbReference>
<evidence type="ECO:0000259" key="7">
    <source>
        <dbReference type="Pfam" id="PF00700"/>
    </source>
</evidence>
<evidence type="ECO:0000256" key="5">
    <source>
        <dbReference type="SAM" id="Coils"/>
    </source>
</evidence>
<dbReference type="PRINTS" id="PR00207">
    <property type="entry name" value="FLAGELLIN"/>
</dbReference>
<accession>A0ABV4U879</accession>
<dbReference type="RefSeq" id="WP_425345926.1">
    <property type="nucleotide sequence ID" value="NZ_JBGUBD010000006.1"/>
</dbReference>
<dbReference type="PANTHER" id="PTHR42792">
    <property type="entry name" value="FLAGELLIN"/>
    <property type="match status" value="1"/>
</dbReference>
<keyword evidence="5" id="KW-0175">Coiled coil</keyword>
<comment type="caution">
    <text evidence="8">The sequence shown here is derived from an EMBL/GenBank/DDBJ whole genome shotgun (WGS) entry which is preliminary data.</text>
</comment>
<feature type="domain" description="Flagellin C-terminal" evidence="7">
    <location>
        <begin position="406"/>
        <end position="491"/>
    </location>
</feature>
<evidence type="ECO:0000256" key="1">
    <source>
        <dbReference type="ARBA" id="ARBA00005709"/>
    </source>
</evidence>
<keyword evidence="8" id="KW-0282">Flagellum</keyword>
<comment type="function">
    <text evidence="4">Flagellin is the subunit protein which polymerizes to form the filaments of bacterial flagella.</text>
</comment>
<sequence length="492" mass="51280">MSRINTNVSALIARHNLERSNNDLSTRLQRLSTGLKINRGADDPAGLIVSERLRNEIAGVTKSIDNVERASNVIATTEAALQEINNLLVDIKGLSIEAANTGAFSREEVEANQLQIDSAIESISRIANTTSFAGLKLLNGSLDYITENVTTSQMTDVRVYSANFGKNDSVPVNVEVLNSAQRGELIIDGDDGGVAAGALSAAVTFEVQGKNGVEVFTFASGTTLSAMSRAINAVTDSTGVSAALVNPADHTDGLRLTTTAFGSDEFVAVRKVEGGENFQTYDTAGAATARQSGDDVVALVNGNLAVGKGLNVSLRNPALNLEFTLSEGAAQTVGEQYEFDITGGGATYQLGPQVNTQQQAGFGIQSVAASQLGNSLVGFLSSVRSGGANALTKGGDAAKQAANVVNIVDTATNQISTLRGRLGAFERNTLQTTMRSSQIALENLTASESSIRDTDFAEETAMMTRAQILQQAGTSTLAMANNTASSVLSLLG</sequence>
<evidence type="ECO:0000313" key="9">
    <source>
        <dbReference type="Proteomes" id="UP001575105"/>
    </source>
</evidence>
<dbReference type="Pfam" id="PF00669">
    <property type="entry name" value="Flagellin_N"/>
    <property type="match status" value="1"/>
</dbReference>
<feature type="coiled-coil region" evidence="5">
    <location>
        <begin position="50"/>
        <end position="87"/>
    </location>
</feature>
<keyword evidence="8" id="KW-0966">Cell projection</keyword>
<dbReference type="Gene3D" id="3.30.70.2120">
    <property type="match status" value="1"/>
</dbReference>
<dbReference type="InterPro" id="IPR010810">
    <property type="entry name" value="Flagellin_hook_IN_motif"/>
</dbReference>
<dbReference type="Gene3D" id="1.20.1330.10">
    <property type="entry name" value="f41 fragment of flagellin, N-terminal domain"/>
    <property type="match status" value="2"/>
</dbReference>
<comment type="subcellular location">
    <subcellularLocation>
        <location evidence="4">Secreted</location>
    </subcellularLocation>
    <subcellularLocation>
        <location evidence="4">Bacterial flagellum</location>
    </subcellularLocation>
</comment>
<keyword evidence="8" id="KW-0969">Cilium</keyword>
<evidence type="ECO:0000256" key="4">
    <source>
        <dbReference type="RuleBase" id="RU362073"/>
    </source>
</evidence>
<dbReference type="PANTHER" id="PTHR42792:SF2">
    <property type="entry name" value="FLAGELLIN"/>
    <property type="match status" value="1"/>
</dbReference>
<comment type="similarity">
    <text evidence="1 4">Belongs to the bacterial flagellin family.</text>
</comment>